<accession>A0A560L0V5</accession>
<gene>
    <name evidence="2" type="ORF">FBZ93_117166</name>
</gene>
<dbReference type="Gene3D" id="3.40.50.720">
    <property type="entry name" value="NAD(P)-binding Rossmann-like Domain"/>
    <property type="match status" value="1"/>
</dbReference>
<dbReference type="EMBL" id="VITY01000017">
    <property type="protein sequence ID" value="TWB88982.1"/>
    <property type="molecule type" value="Genomic_DNA"/>
</dbReference>
<dbReference type="Proteomes" id="UP000321304">
    <property type="component" value="Unassembled WGS sequence"/>
</dbReference>
<protein>
    <submittedName>
        <fullName evidence="2">NAD(P)-dependent dehydrogenase (Short-subunit alcohol dehydrogenase family)</fullName>
    </submittedName>
</protein>
<keyword evidence="3" id="KW-1185">Reference proteome</keyword>
<evidence type="ECO:0000313" key="3">
    <source>
        <dbReference type="Proteomes" id="UP000321304"/>
    </source>
</evidence>
<comment type="similarity">
    <text evidence="1">Belongs to the short-chain dehydrogenases/reductases (SDR) family.</text>
</comment>
<proteinExistence type="inferred from homology"/>
<reference evidence="2 3" key="1">
    <citation type="submission" date="2019-06" db="EMBL/GenBank/DDBJ databases">
        <title>Genomic Encyclopedia of Type Strains, Phase IV (KMG-V): Genome sequencing to study the core and pangenomes of soil and plant-associated prokaryotes.</title>
        <authorList>
            <person name="Whitman W."/>
        </authorList>
    </citation>
    <scope>NUCLEOTIDE SEQUENCE [LARGE SCALE GENOMIC DNA]</scope>
    <source>
        <strain evidence="2 3">BR 10355</strain>
    </source>
</reference>
<sequence>MARNVERGARARQTILAVAPDSDVRFVPGDANDPARAREAHDKVKDIIGSIDILVNSTTSSFAPELFHKTPVANIPTIINQLVVAPLQMCGLVLPDMRQRGTGVIVNIASDAAKSATPGETIIGAGMAAIVMFSKALAVEAKRDGIRVNVLTPSLIAGTPLTETIMKEGFSAKLFEKAASLAHLGVPEADDIAAMITFLASPQAARITGQAISINGGISAA</sequence>
<dbReference type="PRINTS" id="PR00081">
    <property type="entry name" value="GDHRDH"/>
</dbReference>
<dbReference type="InterPro" id="IPR002347">
    <property type="entry name" value="SDR_fam"/>
</dbReference>
<dbReference type="AlphaFoldDB" id="A0A560L0V5"/>
<dbReference type="InterPro" id="IPR036291">
    <property type="entry name" value="NAD(P)-bd_dom_sf"/>
</dbReference>
<evidence type="ECO:0000313" key="2">
    <source>
        <dbReference type="EMBL" id="TWB88982.1"/>
    </source>
</evidence>
<name>A0A560L0V5_9BRAD</name>
<dbReference type="CDD" id="cd05233">
    <property type="entry name" value="SDR_c"/>
    <property type="match status" value="1"/>
</dbReference>
<dbReference type="InterPro" id="IPR050259">
    <property type="entry name" value="SDR"/>
</dbReference>
<dbReference type="PANTHER" id="PTHR42879">
    <property type="entry name" value="3-OXOACYL-(ACYL-CARRIER-PROTEIN) REDUCTASE"/>
    <property type="match status" value="1"/>
</dbReference>
<organism evidence="2 3">
    <name type="scientific">Bradyrhizobium macuxiense</name>
    <dbReference type="NCBI Taxonomy" id="1755647"/>
    <lineage>
        <taxon>Bacteria</taxon>
        <taxon>Pseudomonadati</taxon>
        <taxon>Pseudomonadota</taxon>
        <taxon>Alphaproteobacteria</taxon>
        <taxon>Hyphomicrobiales</taxon>
        <taxon>Nitrobacteraceae</taxon>
        <taxon>Bradyrhizobium</taxon>
    </lineage>
</organism>
<dbReference type="PRINTS" id="PR00080">
    <property type="entry name" value="SDRFAMILY"/>
</dbReference>
<comment type="caution">
    <text evidence="2">The sequence shown here is derived from an EMBL/GenBank/DDBJ whole genome shotgun (WGS) entry which is preliminary data.</text>
</comment>
<dbReference type="SUPFAM" id="SSF51735">
    <property type="entry name" value="NAD(P)-binding Rossmann-fold domains"/>
    <property type="match status" value="1"/>
</dbReference>
<dbReference type="Pfam" id="PF13561">
    <property type="entry name" value="adh_short_C2"/>
    <property type="match status" value="1"/>
</dbReference>
<evidence type="ECO:0000256" key="1">
    <source>
        <dbReference type="ARBA" id="ARBA00006484"/>
    </source>
</evidence>